<feature type="chain" id="PRO_5046495917" description="ABC transporter substrate-binding protein" evidence="2">
    <location>
        <begin position="24"/>
        <end position="560"/>
    </location>
</feature>
<dbReference type="Pfam" id="PF01547">
    <property type="entry name" value="SBP_bac_1"/>
    <property type="match status" value="1"/>
</dbReference>
<protein>
    <recommendedName>
        <fullName evidence="5">ABC transporter substrate-binding protein</fullName>
    </recommendedName>
</protein>
<accession>A0ABQ6GKR8</accession>
<reference evidence="3 4" key="1">
    <citation type="submission" date="2023-03" db="EMBL/GenBank/DDBJ databases">
        <title>Draft genome sequence of the bacteria which degrade cell wall of Tricholomamatutake.</title>
        <authorList>
            <person name="Konishi Y."/>
            <person name="Fukuta Y."/>
            <person name="Shirasaka N."/>
        </authorList>
    </citation>
    <scope>NUCLEOTIDE SEQUENCE [LARGE SCALE GENOMIC DNA]</scope>
    <source>
        <strain evidence="4">mu1</strain>
    </source>
</reference>
<evidence type="ECO:0000313" key="3">
    <source>
        <dbReference type="EMBL" id="GLX71524.1"/>
    </source>
</evidence>
<dbReference type="Proteomes" id="UP001157114">
    <property type="component" value="Unassembled WGS sequence"/>
</dbReference>
<dbReference type="Gene3D" id="3.40.190.10">
    <property type="entry name" value="Periplasmic binding protein-like II"/>
    <property type="match status" value="2"/>
</dbReference>
<proteinExistence type="predicted"/>
<evidence type="ECO:0008006" key="5">
    <source>
        <dbReference type="Google" id="ProtNLM"/>
    </source>
</evidence>
<evidence type="ECO:0000256" key="1">
    <source>
        <dbReference type="SAM" id="MobiDB-lite"/>
    </source>
</evidence>
<dbReference type="SUPFAM" id="SSF53850">
    <property type="entry name" value="Periplasmic binding protein-like II"/>
    <property type="match status" value="1"/>
</dbReference>
<comment type="caution">
    <text evidence="3">The sequence shown here is derived from an EMBL/GenBank/DDBJ whole genome shotgun (WGS) entry which is preliminary data.</text>
</comment>
<organism evidence="3 4">
    <name type="scientific">Paenibacillus glycanilyticus</name>
    <dbReference type="NCBI Taxonomy" id="126569"/>
    <lineage>
        <taxon>Bacteria</taxon>
        <taxon>Bacillati</taxon>
        <taxon>Bacillota</taxon>
        <taxon>Bacilli</taxon>
        <taxon>Bacillales</taxon>
        <taxon>Paenibacillaceae</taxon>
        <taxon>Paenibacillus</taxon>
    </lineage>
</organism>
<feature type="compositionally biased region" description="Low complexity" evidence="1">
    <location>
        <begin position="36"/>
        <end position="58"/>
    </location>
</feature>
<dbReference type="EMBL" id="BSSQ01000035">
    <property type="protein sequence ID" value="GLX71524.1"/>
    <property type="molecule type" value="Genomic_DNA"/>
</dbReference>
<name>A0ABQ6GKR8_9BACL</name>
<dbReference type="RefSeq" id="WP_284242341.1">
    <property type="nucleotide sequence ID" value="NZ_BSSQ01000035.1"/>
</dbReference>
<keyword evidence="4" id="KW-1185">Reference proteome</keyword>
<feature type="region of interest" description="Disordered" evidence="1">
    <location>
        <begin position="29"/>
        <end position="58"/>
    </location>
</feature>
<dbReference type="PROSITE" id="PS51257">
    <property type="entry name" value="PROKAR_LIPOPROTEIN"/>
    <property type="match status" value="1"/>
</dbReference>
<keyword evidence="2" id="KW-0732">Signal</keyword>
<dbReference type="InterPro" id="IPR006059">
    <property type="entry name" value="SBP"/>
</dbReference>
<sequence length="560" mass="62800">MKKTRKSWIAIMSALLIASTALGACSNSNNGNNKPEASPSGSSGESTPSSNNASASPAGFQLGSQPLKFSMYGNYDWLTLDPWADDVPTKWIQDNLKVTIEPVQSGGAAQQKFSTMLATDDLTDVLLLDRGPDVEKLRQAGKLIPLDDYYNKYPNFKKWMGDETINMLRSSDGHIYQMPNWYTTSSNGNAGYLINRKVYKELGSPKLETFDDLYAYLQKVKATYPDMVPLETDVEAQGVQILASGFGEGYSPNWPGQNRAVPVDGKFVSIFTDPVFNETMKYASKLFREKLMTQDSLTEKKEQVFEKLTNGKVAVFASYSVLENQINAANTVMRKNDPDSGYEVIWPVHKEGVSKDKVFPNNYNKLGWNVNVITTAAKDPEAIFAFMDWLTGPEGMSTLYFGPKGKYWNEMDANDYPVLNDTWFNTPQEDKDKDKLGRWAWVGNTTYLDTMKMANNAKMKPEQVQWPDTQQSAVTWKTSQDLTAFVNLMPAGDTEAGIAKTAVDEIFKKYYAQALFAKSDEEVDNILKKAQDEAMSQGYQKLLDYETEAWQNNLKQMAGK</sequence>
<evidence type="ECO:0000256" key="2">
    <source>
        <dbReference type="SAM" id="SignalP"/>
    </source>
</evidence>
<gene>
    <name evidence="3" type="ORF">MU1_58740</name>
</gene>
<feature type="signal peptide" evidence="2">
    <location>
        <begin position="1"/>
        <end position="23"/>
    </location>
</feature>
<evidence type="ECO:0000313" key="4">
    <source>
        <dbReference type="Proteomes" id="UP001157114"/>
    </source>
</evidence>